<dbReference type="InterPro" id="IPR000415">
    <property type="entry name" value="Nitroreductase-like"/>
</dbReference>
<dbReference type="Gene3D" id="3.40.109.10">
    <property type="entry name" value="NADH Oxidase"/>
    <property type="match status" value="1"/>
</dbReference>
<dbReference type="GO" id="GO:0046872">
    <property type="term" value="F:metal ion binding"/>
    <property type="evidence" value="ECO:0007669"/>
    <property type="project" value="UniProtKB-KW"/>
</dbReference>
<name>A0A1M6KZ08_9FIRM</name>
<dbReference type="PROSITE" id="PS51379">
    <property type="entry name" value="4FE4S_FER_2"/>
    <property type="match status" value="2"/>
</dbReference>
<feature type="domain" description="4Fe-4S ferredoxin-type" evidence="6">
    <location>
        <begin position="3"/>
        <end position="31"/>
    </location>
</feature>
<dbReference type="STRING" id="1121476.SAMN02745751_03018"/>
<dbReference type="InterPro" id="IPR017900">
    <property type="entry name" value="4Fe4S_Fe_S_CS"/>
</dbReference>
<dbReference type="GO" id="GO:0051536">
    <property type="term" value="F:iron-sulfur cluster binding"/>
    <property type="evidence" value="ECO:0007669"/>
    <property type="project" value="UniProtKB-KW"/>
</dbReference>
<reference evidence="7 8" key="1">
    <citation type="submission" date="2016-11" db="EMBL/GenBank/DDBJ databases">
        <authorList>
            <person name="Jaros S."/>
            <person name="Januszkiewicz K."/>
            <person name="Wedrychowicz H."/>
        </authorList>
    </citation>
    <scope>NUCLEOTIDE SEQUENCE [LARGE SCALE GENOMIC DNA]</scope>
    <source>
        <strain evidence="7 8">DSM 17477</strain>
    </source>
</reference>
<dbReference type="PROSITE" id="PS00198">
    <property type="entry name" value="4FE4S_FER_1"/>
    <property type="match status" value="1"/>
</dbReference>
<gene>
    <name evidence="7" type="ORF">SAMN02745751_03018</name>
</gene>
<keyword evidence="2" id="KW-0479">Metal-binding</keyword>
<evidence type="ECO:0000256" key="2">
    <source>
        <dbReference type="ARBA" id="ARBA00022723"/>
    </source>
</evidence>
<dbReference type="InterPro" id="IPR029479">
    <property type="entry name" value="Nitroreductase"/>
</dbReference>
<keyword evidence="4" id="KW-0408">Iron</keyword>
<keyword evidence="3" id="KW-0560">Oxidoreductase</keyword>
<evidence type="ECO:0000313" key="8">
    <source>
        <dbReference type="Proteomes" id="UP000184052"/>
    </source>
</evidence>
<feature type="domain" description="4Fe-4S ferredoxin-type" evidence="6">
    <location>
        <begin position="32"/>
        <end position="62"/>
    </location>
</feature>
<evidence type="ECO:0000256" key="4">
    <source>
        <dbReference type="ARBA" id="ARBA00023004"/>
    </source>
</evidence>
<dbReference type="SUPFAM" id="SSF55469">
    <property type="entry name" value="FMN-dependent nitroreductase-like"/>
    <property type="match status" value="1"/>
</dbReference>
<evidence type="ECO:0000256" key="5">
    <source>
        <dbReference type="ARBA" id="ARBA00023014"/>
    </source>
</evidence>
<dbReference type="PANTHER" id="PTHR43673:SF10">
    <property type="entry name" value="NADH DEHYDROGENASE_NAD(P)H NITROREDUCTASE XCC3605-RELATED"/>
    <property type="match status" value="1"/>
</dbReference>
<evidence type="ECO:0000256" key="1">
    <source>
        <dbReference type="ARBA" id="ARBA00007118"/>
    </source>
</evidence>
<dbReference type="SUPFAM" id="SSF54862">
    <property type="entry name" value="4Fe-4S ferredoxins"/>
    <property type="match status" value="1"/>
</dbReference>
<sequence length="273" mass="30454">MTRGINISDDKCTGCGICARDCLSRIISISDGTAVIDDMKSCIFCGHCGAVCPANAIEFVDDEYYYDILELDDSINIGYESLDQMIHMKRSIRQYKDKSVDIDLINKILEIGRVSPTGGNRQPLKFTVVNDAEKLEEIKLLAMNTLYEHGQNLKGRYKQVFCNMITDYKESGYDRLFYNAPSLIVIHGNPNKSTSLDVDGGIAGGQMTLVAETLGLGSCFIGFLNVAANLNSEIYRLLDIPEGNRMITNIVLGYKDVKYLRTVPRKKLTVNYL</sequence>
<proteinExistence type="inferred from homology"/>
<dbReference type="Proteomes" id="UP000184052">
    <property type="component" value="Unassembled WGS sequence"/>
</dbReference>
<organism evidence="7 8">
    <name type="scientific">Dethiosulfatibacter aminovorans DSM 17477</name>
    <dbReference type="NCBI Taxonomy" id="1121476"/>
    <lineage>
        <taxon>Bacteria</taxon>
        <taxon>Bacillati</taxon>
        <taxon>Bacillota</taxon>
        <taxon>Tissierellia</taxon>
        <taxon>Dethiosulfatibacter</taxon>
    </lineage>
</organism>
<dbReference type="Gene3D" id="3.30.70.20">
    <property type="match status" value="1"/>
</dbReference>
<evidence type="ECO:0000313" key="7">
    <source>
        <dbReference type="EMBL" id="SHJ64178.1"/>
    </source>
</evidence>
<dbReference type="EMBL" id="FQZL01000029">
    <property type="protein sequence ID" value="SHJ64178.1"/>
    <property type="molecule type" value="Genomic_DNA"/>
</dbReference>
<evidence type="ECO:0000259" key="6">
    <source>
        <dbReference type="PROSITE" id="PS51379"/>
    </source>
</evidence>
<dbReference type="GO" id="GO:0016491">
    <property type="term" value="F:oxidoreductase activity"/>
    <property type="evidence" value="ECO:0007669"/>
    <property type="project" value="UniProtKB-KW"/>
</dbReference>
<evidence type="ECO:0000256" key="3">
    <source>
        <dbReference type="ARBA" id="ARBA00023002"/>
    </source>
</evidence>
<accession>A0A1M6KZ08</accession>
<comment type="similarity">
    <text evidence="1">Belongs to the nitroreductase family.</text>
</comment>
<protein>
    <submittedName>
        <fullName evidence="7">Nitroreductase</fullName>
    </submittedName>
</protein>
<dbReference type="OrthoDB" id="9812105at2"/>
<keyword evidence="8" id="KW-1185">Reference proteome</keyword>
<dbReference type="PANTHER" id="PTHR43673">
    <property type="entry name" value="NAD(P)H NITROREDUCTASE YDGI-RELATED"/>
    <property type="match status" value="1"/>
</dbReference>
<keyword evidence="5" id="KW-0411">Iron-sulfur</keyword>
<dbReference type="AlphaFoldDB" id="A0A1M6KZ08"/>
<dbReference type="RefSeq" id="WP_073050399.1">
    <property type="nucleotide sequence ID" value="NZ_FQZL01000029.1"/>
</dbReference>
<dbReference type="Pfam" id="PF00881">
    <property type="entry name" value="Nitroreductase"/>
    <property type="match status" value="1"/>
</dbReference>
<dbReference type="InterPro" id="IPR017896">
    <property type="entry name" value="4Fe4S_Fe-S-bd"/>
</dbReference>
<dbReference type="Pfam" id="PF13187">
    <property type="entry name" value="Fer4_9"/>
    <property type="match status" value="1"/>
</dbReference>
<dbReference type="CDD" id="cd02143">
    <property type="entry name" value="nitroreductase_FeS-like"/>
    <property type="match status" value="1"/>
</dbReference>